<organism evidence="2 3">
    <name type="scientific">Armillaria novae-zelandiae</name>
    <dbReference type="NCBI Taxonomy" id="153914"/>
    <lineage>
        <taxon>Eukaryota</taxon>
        <taxon>Fungi</taxon>
        <taxon>Dikarya</taxon>
        <taxon>Basidiomycota</taxon>
        <taxon>Agaricomycotina</taxon>
        <taxon>Agaricomycetes</taxon>
        <taxon>Agaricomycetidae</taxon>
        <taxon>Agaricales</taxon>
        <taxon>Marasmiineae</taxon>
        <taxon>Physalacriaceae</taxon>
        <taxon>Armillaria</taxon>
    </lineage>
</organism>
<evidence type="ECO:0000313" key="2">
    <source>
        <dbReference type="EMBL" id="KAK0482442.1"/>
    </source>
</evidence>
<keyword evidence="1" id="KW-0472">Membrane</keyword>
<feature type="transmembrane region" description="Helical" evidence="1">
    <location>
        <begin position="103"/>
        <end position="127"/>
    </location>
</feature>
<feature type="transmembrane region" description="Helical" evidence="1">
    <location>
        <begin position="221"/>
        <end position="242"/>
    </location>
</feature>
<feature type="transmembrane region" description="Helical" evidence="1">
    <location>
        <begin position="175"/>
        <end position="200"/>
    </location>
</feature>
<sequence>MTTNAGVDVGLSDIFIQTWLDDNLNSYILGCFVHGIYTGLFGITIWQLLAVKKIYKARIYMGCIITTLYIFSMIYAMASWIIFSRAYVFATSFRARYNLMFSTVLWETVADAASGLNLIIADCTIIWRCWVVWAYNWKVTILPIFFLIGGIFCGVNIVVHQFVASFSRDGTETDWAVATTAATLGTNILCTALIVGRIVYVARGHRGVMGSIRTYHGVLEILVESAALYSTTFMVLMILYPLKGNGYIYPQALIFSVTGIAPTLIILRVASGQARPEESSHGIQSSLHFQMSRGSTIETEIDGGEEDTIQAITGGTT</sequence>
<evidence type="ECO:0000256" key="1">
    <source>
        <dbReference type="SAM" id="Phobius"/>
    </source>
</evidence>
<feature type="transmembrane region" description="Helical" evidence="1">
    <location>
        <begin position="61"/>
        <end position="83"/>
    </location>
</feature>
<proteinExistence type="predicted"/>
<feature type="transmembrane region" description="Helical" evidence="1">
    <location>
        <begin position="248"/>
        <end position="267"/>
    </location>
</feature>
<accession>A0AA39UAS6</accession>
<feature type="transmembrane region" description="Helical" evidence="1">
    <location>
        <begin position="139"/>
        <end position="163"/>
    </location>
</feature>
<dbReference type="Proteomes" id="UP001175227">
    <property type="component" value="Unassembled WGS sequence"/>
</dbReference>
<keyword evidence="1" id="KW-0812">Transmembrane</keyword>
<gene>
    <name evidence="2" type="ORF">IW261DRAFT_1032692</name>
</gene>
<dbReference type="EMBL" id="JAUEPR010000007">
    <property type="protein sequence ID" value="KAK0482442.1"/>
    <property type="molecule type" value="Genomic_DNA"/>
</dbReference>
<keyword evidence="3" id="KW-1185">Reference proteome</keyword>
<evidence type="ECO:0000313" key="3">
    <source>
        <dbReference type="Proteomes" id="UP001175227"/>
    </source>
</evidence>
<feature type="transmembrane region" description="Helical" evidence="1">
    <location>
        <begin position="27"/>
        <end position="49"/>
    </location>
</feature>
<dbReference type="AlphaFoldDB" id="A0AA39UAS6"/>
<name>A0AA39UAS6_9AGAR</name>
<comment type="caution">
    <text evidence="2">The sequence shown here is derived from an EMBL/GenBank/DDBJ whole genome shotgun (WGS) entry which is preliminary data.</text>
</comment>
<keyword evidence="1" id="KW-1133">Transmembrane helix</keyword>
<reference evidence="2" key="1">
    <citation type="submission" date="2023-06" db="EMBL/GenBank/DDBJ databases">
        <authorList>
            <consortium name="Lawrence Berkeley National Laboratory"/>
            <person name="Ahrendt S."/>
            <person name="Sahu N."/>
            <person name="Indic B."/>
            <person name="Wong-Bajracharya J."/>
            <person name="Merenyi Z."/>
            <person name="Ke H.-M."/>
            <person name="Monk M."/>
            <person name="Kocsube S."/>
            <person name="Drula E."/>
            <person name="Lipzen A."/>
            <person name="Balint B."/>
            <person name="Henrissat B."/>
            <person name="Andreopoulos B."/>
            <person name="Martin F.M."/>
            <person name="Harder C.B."/>
            <person name="Rigling D."/>
            <person name="Ford K.L."/>
            <person name="Foster G.D."/>
            <person name="Pangilinan J."/>
            <person name="Papanicolaou A."/>
            <person name="Barry K."/>
            <person name="LaButti K."/>
            <person name="Viragh M."/>
            <person name="Koriabine M."/>
            <person name="Yan M."/>
            <person name="Riley R."/>
            <person name="Champramary S."/>
            <person name="Plett K.L."/>
            <person name="Tsai I.J."/>
            <person name="Slot J."/>
            <person name="Sipos G."/>
            <person name="Plett J."/>
            <person name="Nagy L.G."/>
            <person name="Grigoriev I.V."/>
        </authorList>
    </citation>
    <scope>NUCLEOTIDE SEQUENCE</scope>
    <source>
        <strain evidence="2">ICMP 16352</strain>
    </source>
</reference>
<protein>
    <submittedName>
        <fullName evidence="2">Uncharacterized protein</fullName>
    </submittedName>
</protein>